<dbReference type="PROSITE" id="PS50111">
    <property type="entry name" value="CHEMOTAXIS_TRANSDUC_2"/>
    <property type="match status" value="1"/>
</dbReference>
<evidence type="ECO:0000259" key="7">
    <source>
        <dbReference type="PROSITE" id="PS50111"/>
    </source>
</evidence>
<dbReference type="InterPro" id="IPR004089">
    <property type="entry name" value="MCPsignal_dom"/>
</dbReference>
<dbReference type="PANTHER" id="PTHR43531">
    <property type="entry name" value="PROTEIN ICFG"/>
    <property type="match status" value="1"/>
</dbReference>
<dbReference type="PANTHER" id="PTHR43531:SF14">
    <property type="entry name" value="METHYL-ACCEPTING CHEMOTAXIS PROTEIN I-RELATED"/>
    <property type="match status" value="1"/>
</dbReference>
<evidence type="ECO:0000259" key="8">
    <source>
        <dbReference type="PROSITE" id="PS50885"/>
    </source>
</evidence>
<sequence length="572" mass="60035">MMFSDLKIGARLAIGFGLTICILLVMSLFGISRIRYTSSLTDHIVNDRYVQVELTNVMRSYANRGAQSLRNAMLAPDPAQSQTLMTGMLDADRTGAEASAKLGAMMVADEAKQLFQDQAKAFDAYFQLRSQAVKRFEAGERDDAVQFLFKEVIPIQNAYFGRLDAVLKYQTALMARDGKEAADASSSAALMMLMLLALASAISAVAGFLITRSVTVPIGEAVTLAETVARGDLTTRIDVTRQDETGRLLTALKDMVDGLTRTVGAVRSSTDTITTASSEIAAGNMDLASRTENQAASLEETASSMEELTSIVSQNADNARQANTLVVSAAEHANKGGRVVSEVVETMGAIRESSGKIVDIISVIDGIAFQTNILALNAAVEAARAGEQGRGFAVVASEVRNLAQRSASAAKEIKALIDDSVGKVENGSALVNQAGETMQQIMGSVRQVADIMGEIAAASAEQSAGIGQVNVAIVAMDNATQQNAALVEEAAAAAASMQGQAVQLAEAVSVFKLHGDDAQGTPLRAPMRTAVAAPARARVVAKPVAKAAAKAPAPAATRTAKPATQADEWEEF</sequence>
<dbReference type="Pfam" id="PF12729">
    <property type="entry name" value="4HB_MCP_1"/>
    <property type="match status" value="1"/>
</dbReference>
<dbReference type="GO" id="GO:0007165">
    <property type="term" value="P:signal transduction"/>
    <property type="evidence" value="ECO:0007669"/>
    <property type="project" value="UniProtKB-KW"/>
</dbReference>
<dbReference type="PROSITE" id="PS50885">
    <property type="entry name" value="HAMP"/>
    <property type="match status" value="1"/>
</dbReference>
<gene>
    <name evidence="9" type="ORF">CR152_29890</name>
</gene>
<feature type="transmembrane region" description="Helical" evidence="6">
    <location>
        <begin position="188"/>
        <end position="210"/>
    </location>
</feature>
<feature type="compositionally biased region" description="Low complexity" evidence="5">
    <location>
        <begin position="550"/>
        <end position="564"/>
    </location>
</feature>
<keyword evidence="4" id="KW-0807">Transducer</keyword>
<keyword evidence="6" id="KW-1133">Transmembrane helix</keyword>
<evidence type="ECO:0000256" key="5">
    <source>
        <dbReference type="SAM" id="MobiDB-lite"/>
    </source>
</evidence>
<dbReference type="InterPro" id="IPR003660">
    <property type="entry name" value="HAMP_dom"/>
</dbReference>
<keyword evidence="6" id="KW-0472">Membrane</keyword>
<dbReference type="Pfam" id="PF00015">
    <property type="entry name" value="MCPsignal"/>
    <property type="match status" value="1"/>
</dbReference>
<comment type="similarity">
    <text evidence="3">Belongs to the methyl-accepting chemotaxis (MCP) protein family.</text>
</comment>
<evidence type="ECO:0000313" key="9">
    <source>
        <dbReference type="EMBL" id="ATQ78252.1"/>
    </source>
</evidence>
<dbReference type="EMBL" id="CP024608">
    <property type="protein sequence ID" value="ATQ78252.1"/>
    <property type="molecule type" value="Genomic_DNA"/>
</dbReference>
<evidence type="ECO:0000256" key="6">
    <source>
        <dbReference type="SAM" id="Phobius"/>
    </source>
</evidence>
<proteinExistence type="inferred from homology"/>
<dbReference type="CDD" id="cd11386">
    <property type="entry name" value="MCP_signal"/>
    <property type="match status" value="1"/>
</dbReference>
<evidence type="ECO:0000256" key="2">
    <source>
        <dbReference type="ARBA" id="ARBA00022481"/>
    </source>
</evidence>
<dbReference type="Gene3D" id="1.10.287.950">
    <property type="entry name" value="Methyl-accepting chemotaxis protein"/>
    <property type="match status" value="1"/>
</dbReference>
<organism evidence="9 10">
    <name type="scientific">Massilia violaceinigra</name>
    <dbReference type="NCBI Taxonomy" id="2045208"/>
    <lineage>
        <taxon>Bacteria</taxon>
        <taxon>Pseudomonadati</taxon>
        <taxon>Pseudomonadota</taxon>
        <taxon>Betaproteobacteria</taxon>
        <taxon>Burkholderiales</taxon>
        <taxon>Oxalobacteraceae</taxon>
        <taxon>Telluria group</taxon>
        <taxon>Massilia</taxon>
    </lineage>
</organism>
<dbReference type="GO" id="GO:0004888">
    <property type="term" value="F:transmembrane signaling receptor activity"/>
    <property type="evidence" value="ECO:0007669"/>
    <property type="project" value="TreeGrafter"/>
</dbReference>
<dbReference type="KEGG" id="mass:CR152_29890"/>
<reference evidence="9" key="1">
    <citation type="submission" date="2017-10" db="EMBL/GenBank/DDBJ databases">
        <title>Massilia psychrophilum sp. nov., a novel purple-pigmented bacterium isolated from Tianshan glacier, Xinjiang Municipality, China.</title>
        <authorList>
            <person name="Wang H."/>
        </authorList>
    </citation>
    <scope>NUCLEOTIDE SEQUENCE [LARGE SCALE GENOMIC DNA]</scope>
    <source>
        <strain evidence="9">B2</strain>
    </source>
</reference>
<dbReference type="InterPro" id="IPR024478">
    <property type="entry name" value="HlyB_4HB_MCP"/>
</dbReference>
<dbReference type="FunFam" id="1.10.287.950:FF:000001">
    <property type="entry name" value="Methyl-accepting chemotaxis sensory transducer"/>
    <property type="match status" value="1"/>
</dbReference>
<keyword evidence="6" id="KW-0812">Transmembrane</keyword>
<feature type="region of interest" description="Disordered" evidence="5">
    <location>
        <begin position="550"/>
        <end position="572"/>
    </location>
</feature>
<dbReference type="GO" id="GO:0006935">
    <property type="term" value="P:chemotaxis"/>
    <property type="evidence" value="ECO:0007669"/>
    <property type="project" value="TreeGrafter"/>
</dbReference>
<dbReference type="Proteomes" id="UP000229897">
    <property type="component" value="Chromosome"/>
</dbReference>
<dbReference type="SMART" id="SM00283">
    <property type="entry name" value="MA"/>
    <property type="match status" value="1"/>
</dbReference>
<comment type="subcellular location">
    <subcellularLocation>
        <location evidence="1">Membrane</location>
    </subcellularLocation>
</comment>
<evidence type="ECO:0000256" key="3">
    <source>
        <dbReference type="ARBA" id="ARBA00029447"/>
    </source>
</evidence>
<dbReference type="CDD" id="cd06225">
    <property type="entry name" value="HAMP"/>
    <property type="match status" value="1"/>
</dbReference>
<dbReference type="AlphaFoldDB" id="A0A2D2DTE4"/>
<dbReference type="Pfam" id="PF00672">
    <property type="entry name" value="HAMP"/>
    <property type="match status" value="1"/>
</dbReference>
<evidence type="ECO:0000256" key="4">
    <source>
        <dbReference type="PROSITE-ProRule" id="PRU00284"/>
    </source>
</evidence>
<protein>
    <submittedName>
        <fullName evidence="9">Methyl-accepting chemotaxis protein</fullName>
    </submittedName>
</protein>
<feature type="transmembrane region" description="Helical" evidence="6">
    <location>
        <begin position="12"/>
        <end position="31"/>
    </location>
</feature>
<dbReference type="InterPro" id="IPR051310">
    <property type="entry name" value="MCP_chemotaxis"/>
</dbReference>
<evidence type="ECO:0000313" key="10">
    <source>
        <dbReference type="Proteomes" id="UP000229897"/>
    </source>
</evidence>
<keyword evidence="10" id="KW-1185">Reference proteome</keyword>
<accession>A0A2D2DTE4</accession>
<keyword evidence="2" id="KW-0488">Methylation</keyword>
<feature type="domain" description="HAMP" evidence="8">
    <location>
        <begin position="212"/>
        <end position="264"/>
    </location>
</feature>
<feature type="domain" description="Methyl-accepting transducer" evidence="7">
    <location>
        <begin position="269"/>
        <end position="498"/>
    </location>
</feature>
<name>A0A2D2DTE4_9BURK</name>
<dbReference type="SUPFAM" id="SSF58104">
    <property type="entry name" value="Methyl-accepting chemotaxis protein (MCP) signaling domain"/>
    <property type="match status" value="1"/>
</dbReference>
<dbReference type="SMART" id="SM00304">
    <property type="entry name" value="HAMP"/>
    <property type="match status" value="1"/>
</dbReference>
<dbReference type="InterPro" id="IPR047347">
    <property type="entry name" value="YvaQ-like_sensor"/>
</dbReference>
<dbReference type="CDD" id="cd19411">
    <property type="entry name" value="MCP2201-like_sensor"/>
    <property type="match status" value="1"/>
</dbReference>
<dbReference type="GO" id="GO:0005886">
    <property type="term" value="C:plasma membrane"/>
    <property type="evidence" value="ECO:0007669"/>
    <property type="project" value="TreeGrafter"/>
</dbReference>
<evidence type="ECO:0000256" key="1">
    <source>
        <dbReference type="ARBA" id="ARBA00004370"/>
    </source>
</evidence>